<dbReference type="EMBL" id="JAIWYP010000008">
    <property type="protein sequence ID" value="KAH3783936.1"/>
    <property type="molecule type" value="Genomic_DNA"/>
</dbReference>
<accession>A0A9D4IQ23</accession>
<reference evidence="2" key="1">
    <citation type="journal article" date="2019" name="bioRxiv">
        <title>The Genome of the Zebra Mussel, Dreissena polymorpha: A Resource for Invasive Species Research.</title>
        <authorList>
            <person name="McCartney M.A."/>
            <person name="Auch B."/>
            <person name="Kono T."/>
            <person name="Mallez S."/>
            <person name="Zhang Y."/>
            <person name="Obille A."/>
            <person name="Becker A."/>
            <person name="Abrahante J.E."/>
            <person name="Garbe J."/>
            <person name="Badalamenti J.P."/>
            <person name="Herman A."/>
            <person name="Mangelson H."/>
            <person name="Liachko I."/>
            <person name="Sullivan S."/>
            <person name="Sone E.D."/>
            <person name="Koren S."/>
            <person name="Silverstein K.A.T."/>
            <person name="Beckman K.B."/>
            <person name="Gohl D.M."/>
        </authorList>
    </citation>
    <scope>NUCLEOTIDE SEQUENCE</scope>
    <source>
        <strain evidence="2">Duluth1</strain>
        <tissue evidence="2">Whole animal</tissue>
    </source>
</reference>
<reference evidence="2" key="2">
    <citation type="submission" date="2020-11" db="EMBL/GenBank/DDBJ databases">
        <authorList>
            <person name="McCartney M.A."/>
            <person name="Auch B."/>
            <person name="Kono T."/>
            <person name="Mallez S."/>
            <person name="Becker A."/>
            <person name="Gohl D.M."/>
            <person name="Silverstein K.A.T."/>
            <person name="Koren S."/>
            <person name="Bechman K.B."/>
            <person name="Herman A."/>
            <person name="Abrahante J.E."/>
            <person name="Garbe J."/>
        </authorList>
    </citation>
    <scope>NUCLEOTIDE SEQUENCE</scope>
    <source>
        <strain evidence="2">Duluth1</strain>
        <tissue evidence="2">Whole animal</tissue>
    </source>
</reference>
<protein>
    <submittedName>
        <fullName evidence="2">Uncharacterized protein</fullName>
    </submittedName>
</protein>
<evidence type="ECO:0000313" key="3">
    <source>
        <dbReference type="Proteomes" id="UP000828390"/>
    </source>
</evidence>
<feature type="region of interest" description="Disordered" evidence="1">
    <location>
        <begin position="72"/>
        <end position="120"/>
    </location>
</feature>
<dbReference type="Proteomes" id="UP000828390">
    <property type="component" value="Unassembled WGS sequence"/>
</dbReference>
<feature type="compositionally biased region" description="Basic and acidic residues" evidence="1">
    <location>
        <begin position="7"/>
        <end position="16"/>
    </location>
</feature>
<evidence type="ECO:0000313" key="2">
    <source>
        <dbReference type="EMBL" id="KAH3783936.1"/>
    </source>
</evidence>
<evidence type="ECO:0000256" key="1">
    <source>
        <dbReference type="SAM" id="MobiDB-lite"/>
    </source>
</evidence>
<proteinExistence type="predicted"/>
<feature type="region of interest" description="Disordered" evidence="1">
    <location>
        <begin position="1"/>
        <end position="20"/>
    </location>
</feature>
<organism evidence="2 3">
    <name type="scientific">Dreissena polymorpha</name>
    <name type="common">Zebra mussel</name>
    <name type="synonym">Mytilus polymorpha</name>
    <dbReference type="NCBI Taxonomy" id="45954"/>
    <lineage>
        <taxon>Eukaryota</taxon>
        <taxon>Metazoa</taxon>
        <taxon>Spiralia</taxon>
        <taxon>Lophotrochozoa</taxon>
        <taxon>Mollusca</taxon>
        <taxon>Bivalvia</taxon>
        <taxon>Autobranchia</taxon>
        <taxon>Heteroconchia</taxon>
        <taxon>Euheterodonta</taxon>
        <taxon>Imparidentia</taxon>
        <taxon>Neoheterodontei</taxon>
        <taxon>Myida</taxon>
        <taxon>Dreissenoidea</taxon>
        <taxon>Dreissenidae</taxon>
        <taxon>Dreissena</taxon>
    </lineage>
</organism>
<sequence length="120" mass="14422">MFQSDRQTYRQTDRQTHRAQTMRIPDYSLYAQTTQIVAMLQLRVTIHLAEFQFRLQDEKTIISEIHIRRSLKRPSKNYNVNDSNGDDDNDYYEVIDDDDDDNDDNNNDNYYDDDEDEDVD</sequence>
<comment type="caution">
    <text evidence="2">The sequence shown here is derived from an EMBL/GenBank/DDBJ whole genome shotgun (WGS) entry which is preliminary data.</text>
</comment>
<dbReference type="AlphaFoldDB" id="A0A9D4IQ23"/>
<keyword evidence="3" id="KW-1185">Reference proteome</keyword>
<feature type="compositionally biased region" description="Acidic residues" evidence="1">
    <location>
        <begin position="84"/>
        <end position="120"/>
    </location>
</feature>
<gene>
    <name evidence="2" type="ORF">DPMN_161886</name>
</gene>
<name>A0A9D4IQ23_DREPO</name>